<dbReference type="InterPro" id="IPR040091">
    <property type="entry name" value="LRRC56"/>
</dbReference>
<feature type="region of interest" description="Disordered" evidence="3">
    <location>
        <begin position="505"/>
        <end position="578"/>
    </location>
</feature>
<dbReference type="OMA" id="CGTHDLS"/>
<reference evidence="4" key="4">
    <citation type="submission" date="2020-03" db="EMBL/GenBank/DDBJ databases">
        <title>Intra-Species Differences in Population Size shape Life History and Genome Evolution.</title>
        <authorList>
            <person name="Willemsen D."/>
            <person name="Cui R."/>
            <person name="Valenzano D.R."/>
        </authorList>
    </citation>
    <scope>NUCLEOTIDE SEQUENCE</scope>
    <source>
        <strain evidence="4">GRZ</strain>
        <tissue evidence="4">Whole</tissue>
    </source>
</reference>
<dbReference type="InterPro" id="IPR032675">
    <property type="entry name" value="LRR_dom_sf"/>
</dbReference>
<feature type="region of interest" description="Disordered" evidence="3">
    <location>
        <begin position="269"/>
        <end position="300"/>
    </location>
</feature>
<feature type="compositionally biased region" description="Basic and acidic residues" evidence="3">
    <location>
        <begin position="568"/>
        <end position="578"/>
    </location>
</feature>
<organism evidence="5">
    <name type="scientific">Nothobranchius furzeri</name>
    <name type="common">Turquoise killifish</name>
    <dbReference type="NCBI Taxonomy" id="105023"/>
    <lineage>
        <taxon>Eukaryota</taxon>
        <taxon>Metazoa</taxon>
        <taxon>Chordata</taxon>
        <taxon>Craniata</taxon>
        <taxon>Vertebrata</taxon>
        <taxon>Euteleostomi</taxon>
        <taxon>Actinopterygii</taxon>
        <taxon>Neopterygii</taxon>
        <taxon>Teleostei</taxon>
        <taxon>Neoteleostei</taxon>
        <taxon>Acanthomorphata</taxon>
        <taxon>Ovalentaria</taxon>
        <taxon>Atherinomorphae</taxon>
        <taxon>Cyprinodontiformes</taxon>
        <taxon>Nothobranchiidae</taxon>
        <taxon>Nothobranchius</taxon>
    </lineage>
</organism>
<dbReference type="AlphaFoldDB" id="A0A1A7ZXP6"/>
<evidence type="ECO:0000256" key="1">
    <source>
        <dbReference type="ARBA" id="ARBA00022614"/>
    </source>
</evidence>
<evidence type="ECO:0000313" key="6">
    <source>
        <dbReference type="Ensembl" id="ENSNFUP00015036574.1"/>
    </source>
</evidence>
<evidence type="ECO:0000313" key="7">
    <source>
        <dbReference type="Proteomes" id="UP000694548"/>
    </source>
</evidence>
<gene>
    <name evidence="5 6" type="primary">LRRC56</name>
    <name evidence="4" type="synonym">lrrc56</name>
    <name evidence="4" type="ORF">G4P62_012931</name>
</gene>
<dbReference type="PANTHER" id="PTHR22708">
    <property type="entry name" value="LEUCINE-RICH REPEAT-CONTAINING PROTEIN 56"/>
    <property type="match status" value="1"/>
</dbReference>
<dbReference type="GeneID" id="107389002"/>
<dbReference type="KEGG" id="nfu:107389002"/>
<dbReference type="RefSeq" id="XP_015820323.3">
    <property type="nucleotide sequence ID" value="XM_015964837.3"/>
</dbReference>
<dbReference type="InterPro" id="IPR001611">
    <property type="entry name" value="Leu-rich_rpt"/>
</dbReference>
<evidence type="ECO:0000256" key="2">
    <source>
        <dbReference type="ARBA" id="ARBA00022737"/>
    </source>
</evidence>
<evidence type="ECO:0000256" key="3">
    <source>
        <dbReference type="SAM" id="MobiDB-lite"/>
    </source>
</evidence>
<feature type="region of interest" description="Disordered" evidence="3">
    <location>
        <begin position="419"/>
        <end position="449"/>
    </location>
</feature>
<dbReference type="PROSITE" id="PS51450">
    <property type="entry name" value="LRR"/>
    <property type="match status" value="1"/>
</dbReference>
<dbReference type="CTD" id="115399"/>
<dbReference type="EMBL" id="JAAVVJ010000004">
    <property type="protein sequence ID" value="KAF7224745.1"/>
    <property type="molecule type" value="Genomic_DNA"/>
</dbReference>
<name>A0A1A7ZXP6_NOTFU</name>
<feature type="region of interest" description="Disordered" evidence="3">
    <location>
        <begin position="22"/>
        <end position="43"/>
    </location>
</feature>
<reference evidence="5" key="2">
    <citation type="submission" date="2016-05" db="EMBL/GenBank/DDBJ databases">
        <authorList>
            <person name="Lavstsen T."/>
            <person name="Jespersen J.S."/>
        </authorList>
    </citation>
    <scope>NUCLEOTIDE SEQUENCE</scope>
    <source>
        <tissue evidence="5">Brain</tissue>
    </source>
</reference>
<sequence>MSIIHEPVGQKVRPTARVQVTELSESGNINPTPNPSKSDEGPTVELYLSPERLRELCGTHDLSVVTSLELCINTQENTLGNVGAFLPKLKQLKLNNSLILSVRDLGTTLSHLQGLWMSSCCLQDLDGISTFSSLQELYLAYNNLSDLSPISMLESLQLLDLEGNNVDDLVQVQYLGLCLKLQTLTLEGNPVCVRPNPTSSEVEDYSYRSAVRELVPQLRYLDDVRVEEDKLTCCSMTGEDWDILRNSIRECNSSEAVKDTADGVRPYTAHKSTRRPFSCPSGVRPLLSPSSRLTSDTRPGICTPVGSRPASSDFDLASVEVETSSLIDGAGKIRFCGNPVKAVRARREKLKTAPTSSTLTPRDLPIHVPEHTYDLVEPNLGNRVNVFAELRAWREQHSRRLQIIEKERLPQILAIHHDTEDETDGGEEEEEAFSPNLSGLSLAPNTRRSAASAAANRKLLGIRTRRLHLSQASSDFNRERCTPQTATAVPDTDLVFERVRDLEETHVPHRPCPPPVNALPRGPANSNVNLSGRHSGKHNISKPLNSPLIPRPHTARAVLQKPRQHHQLQPDRGRSHPD</sequence>
<dbReference type="EMBL" id="HADY01008688">
    <property type="protein sequence ID" value="SBP47173.1"/>
    <property type="molecule type" value="Transcribed_RNA"/>
</dbReference>
<keyword evidence="2" id="KW-0677">Repeat</keyword>
<reference evidence="6" key="1">
    <citation type="submission" date="2014-08" db="EMBL/GenBank/DDBJ databases">
        <authorList>
            <person name="Senf B."/>
            <person name="Petzold A."/>
            <person name="Downie B.R."/>
            <person name="Koch P."/>
            <person name="Platzer M."/>
        </authorList>
    </citation>
    <scope>NUCLEOTIDE SEQUENCE [LARGE SCALE GENOMIC DNA]</scope>
    <source>
        <strain evidence="6">GRZ</strain>
    </source>
</reference>
<keyword evidence="1" id="KW-0433">Leucine-rich repeat</keyword>
<dbReference type="Proteomes" id="UP000822369">
    <property type="component" value="Chromosome 4"/>
</dbReference>
<dbReference type="PANTHER" id="PTHR22708:SF0">
    <property type="entry name" value="LEUCINE-RICH REPEAT-CONTAINING PROTEIN 56"/>
    <property type="match status" value="1"/>
</dbReference>
<reference evidence="5" key="3">
    <citation type="submission" date="2016-06" db="EMBL/GenBank/DDBJ databases">
        <title>The genome of a short-lived fish provides insights into sex chromosome evolution and the genetic control of aging.</title>
        <authorList>
            <person name="Reichwald K."/>
            <person name="Felder M."/>
            <person name="Petzold A."/>
            <person name="Koch P."/>
            <person name="Groth M."/>
            <person name="Platzer M."/>
        </authorList>
    </citation>
    <scope>NUCLEOTIDE SEQUENCE</scope>
    <source>
        <tissue evidence="5">Brain</tissue>
    </source>
</reference>
<evidence type="ECO:0000313" key="5">
    <source>
        <dbReference type="EMBL" id="SBP47173.1"/>
    </source>
</evidence>
<dbReference type="SUPFAM" id="SSF52058">
    <property type="entry name" value="L domain-like"/>
    <property type="match status" value="1"/>
</dbReference>
<proteinExistence type="predicted"/>
<feature type="compositionally biased region" description="Acidic residues" evidence="3">
    <location>
        <begin position="420"/>
        <end position="432"/>
    </location>
</feature>
<accession>A0A1A7ZXP6</accession>
<dbReference type="Proteomes" id="UP000694548">
    <property type="component" value="Chromosome sgr13"/>
</dbReference>
<reference evidence="6" key="5">
    <citation type="submission" date="2025-05" db="UniProtKB">
        <authorList>
            <consortium name="Ensembl"/>
        </authorList>
    </citation>
    <scope>IDENTIFICATION</scope>
</reference>
<dbReference type="OrthoDB" id="676979at2759"/>
<evidence type="ECO:0000313" key="4">
    <source>
        <dbReference type="EMBL" id="KAF7224745.1"/>
    </source>
</evidence>
<protein>
    <submittedName>
        <fullName evidence="5 6">Leucine rich repeat containing 56</fullName>
    </submittedName>
</protein>
<feature type="compositionally biased region" description="Polar residues" evidence="3">
    <location>
        <begin position="22"/>
        <end position="31"/>
    </location>
</feature>
<dbReference type="Ensembl" id="ENSNFUT00015038179.1">
    <property type="protein sequence ID" value="ENSNFUP00015036574.1"/>
    <property type="gene ID" value="ENSNFUG00015017716.1"/>
</dbReference>
<feature type="compositionally biased region" description="Polar residues" evidence="3">
    <location>
        <begin position="435"/>
        <end position="446"/>
    </location>
</feature>
<dbReference type="Gene3D" id="3.80.10.10">
    <property type="entry name" value="Ribonuclease Inhibitor"/>
    <property type="match status" value="1"/>
</dbReference>
<dbReference type="Pfam" id="PF12799">
    <property type="entry name" value="LRR_4"/>
    <property type="match status" value="1"/>
</dbReference>
<dbReference type="GeneTree" id="ENSGT00390000001545"/>
<feature type="compositionally biased region" description="Low complexity" evidence="3">
    <location>
        <begin position="284"/>
        <end position="299"/>
    </location>
</feature>
<dbReference type="InterPro" id="IPR025875">
    <property type="entry name" value="Leu-rich_rpt_4"/>
</dbReference>
<keyword evidence="7" id="KW-1185">Reference proteome</keyword>